<dbReference type="Proteomes" id="UP000321436">
    <property type="component" value="Unassembled WGS sequence"/>
</dbReference>
<dbReference type="Gene3D" id="2.60.40.740">
    <property type="match status" value="1"/>
</dbReference>
<dbReference type="AlphaFoldDB" id="A0A512RNL3"/>
<dbReference type="RefSeq" id="WP_378214093.1">
    <property type="nucleotide sequence ID" value="NZ_JBHUOY010000001.1"/>
</dbReference>
<dbReference type="EMBL" id="BKAU01000004">
    <property type="protein sequence ID" value="GEP97288.1"/>
    <property type="molecule type" value="Genomic_DNA"/>
</dbReference>
<accession>A0A512RNL3</accession>
<protein>
    <recommendedName>
        <fullName evidence="3">PKD domain-containing protein</fullName>
    </recommendedName>
</protein>
<gene>
    <name evidence="1" type="ORF">CCY01nite_35480</name>
</gene>
<dbReference type="NCBIfam" id="TIGR04131">
    <property type="entry name" value="Bac_Flav_CTERM"/>
    <property type="match status" value="1"/>
</dbReference>
<comment type="caution">
    <text evidence="1">The sequence shown here is derived from an EMBL/GenBank/DDBJ whole genome shotgun (WGS) entry which is preliminary data.</text>
</comment>
<sequence length="886" mass="94528">MFTNAQTAGFSAPDTVCVGSPVQLQNTSTGITSYFWNFCSGSIYSNPELSSLGNLGGLLKDPVFTAIAKDGDNYYVFVINNTDDRLVRLDFGTSLLNNPVGTQLGNISIPSNAEGVQVVQDAAGWHIIVVGGTALGGSRVVTIDFGASLANNAPVGTDWGNIGNMAYPIDLYVFEDGGKYYGFTCNSENNTITRLDFGDDFTQPPTGINLGNLGGVLNAPTGIFAIQENGNWHLIVTNERDSKLIRLDFGPSLLNTAPAVVDLGNPGTGLNHPRDISLIRECGQIMAIAVNGREPGTASGGAIGRFVFHGGITGNVTGEYLGNPGNLFDLPHAISSIFRVDNELYAFVPNARNGTLTRMSFESCTDASIPSSTSASPPVYQYNRPGRYTINLITDEGTATQQTACRNIVVVEPPAVDLGPEVRLCDGSAATLDAGDGFSTYSWSDGSTGRFLTASTGGTYAVTVTNGGCSATDEVELFISPPMQFSADIMQEIDCRHTEGAVQINISGGTAPFSYSLDGAPGTDQPVFSAVERGIHSISVTDDQGCIITDDFGMTEDAARLLTAGAVIQPPLCDDSRDGAVSVQVTLGTPPFEYALADGAFQSQPDFTGLPGGAYKVYVRNSYCIDSLELELTTPAPLLAGIAKTDEICGRGDGEVNLSPSGGTAPYNITWENNAAAGSVFPDLSAGTYHVAVEDANGCRTEEDVAIINQIYPNIRIRNEDITINIGEQVILQAENAPDYQWESDPVDGNLSCPVCATTIARPLRDTRYIVRTLTGQNCVPADTVNVHVTYLRSFFMPNAFSPNNDGQNDYFKPVSKGVMVFSMQLYNRWGELLFQQNDPYQGWDGKVNGQPQPVGTYVYVVTYGLYSDVGEIVLQTRKGTFTLVR</sequence>
<dbReference type="Pfam" id="PF13573">
    <property type="entry name" value="SprB"/>
    <property type="match status" value="3"/>
</dbReference>
<dbReference type="Pfam" id="PF13585">
    <property type="entry name" value="CHU_C"/>
    <property type="match status" value="1"/>
</dbReference>
<organism evidence="1 2">
    <name type="scientific">Chitinophaga cymbidii</name>
    <dbReference type="NCBI Taxonomy" id="1096750"/>
    <lineage>
        <taxon>Bacteria</taxon>
        <taxon>Pseudomonadati</taxon>
        <taxon>Bacteroidota</taxon>
        <taxon>Chitinophagia</taxon>
        <taxon>Chitinophagales</taxon>
        <taxon>Chitinophagaceae</taxon>
        <taxon>Chitinophaga</taxon>
    </lineage>
</organism>
<evidence type="ECO:0000313" key="2">
    <source>
        <dbReference type="Proteomes" id="UP000321436"/>
    </source>
</evidence>
<dbReference type="InterPro" id="IPR025667">
    <property type="entry name" value="SprB_repeat"/>
</dbReference>
<evidence type="ECO:0000313" key="1">
    <source>
        <dbReference type="EMBL" id="GEP97288.1"/>
    </source>
</evidence>
<dbReference type="InterPro" id="IPR026341">
    <property type="entry name" value="T9SS_type_B"/>
</dbReference>
<name>A0A512RNL3_9BACT</name>
<reference evidence="1 2" key="1">
    <citation type="submission" date="2019-07" db="EMBL/GenBank/DDBJ databases">
        <title>Whole genome shotgun sequence of Chitinophaga cymbidii NBRC 109752.</title>
        <authorList>
            <person name="Hosoyama A."/>
            <person name="Uohara A."/>
            <person name="Ohji S."/>
            <person name="Ichikawa N."/>
        </authorList>
    </citation>
    <scope>NUCLEOTIDE SEQUENCE [LARGE SCALE GENOMIC DNA]</scope>
    <source>
        <strain evidence="1 2">NBRC 109752</strain>
    </source>
</reference>
<proteinExistence type="predicted"/>
<keyword evidence="2" id="KW-1185">Reference proteome</keyword>
<evidence type="ECO:0008006" key="3">
    <source>
        <dbReference type="Google" id="ProtNLM"/>
    </source>
</evidence>